<feature type="domain" description="Pseudouridine synthase RsuA/RluA-like" evidence="7">
    <location>
        <begin position="105"/>
        <end position="266"/>
    </location>
</feature>
<dbReference type="PANTHER" id="PTHR21600:SF44">
    <property type="entry name" value="RIBOSOMAL LARGE SUBUNIT PSEUDOURIDINE SYNTHASE D"/>
    <property type="match status" value="1"/>
</dbReference>
<dbReference type="PROSITE" id="PS01129">
    <property type="entry name" value="PSI_RLU"/>
    <property type="match status" value="1"/>
</dbReference>
<dbReference type="SUPFAM" id="SSF55120">
    <property type="entry name" value="Pseudouridine synthase"/>
    <property type="match status" value="1"/>
</dbReference>
<dbReference type="OrthoDB" id="9807829at2"/>
<dbReference type="InterPro" id="IPR006224">
    <property type="entry name" value="PsdUridine_synth_RluA-like_CS"/>
</dbReference>
<dbReference type="CDD" id="cd00165">
    <property type="entry name" value="S4"/>
    <property type="match status" value="1"/>
</dbReference>
<dbReference type="InterPro" id="IPR050188">
    <property type="entry name" value="RluA_PseudoU_synthase"/>
</dbReference>
<evidence type="ECO:0000256" key="3">
    <source>
        <dbReference type="ARBA" id="ARBA00036882"/>
    </source>
</evidence>
<dbReference type="EMBL" id="VDUZ01000055">
    <property type="protein sequence ID" value="TXL70704.1"/>
    <property type="molecule type" value="Genomic_DNA"/>
</dbReference>
<dbReference type="Gene3D" id="3.30.2350.10">
    <property type="entry name" value="Pseudouridine synthase"/>
    <property type="match status" value="1"/>
</dbReference>
<dbReference type="InterPro" id="IPR036986">
    <property type="entry name" value="S4_RNA-bd_sf"/>
</dbReference>
<reference evidence="8 9" key="1">
    <citation type="submission" date="2019-06" db="EMBL/GenBank/DDBJ databases">
        <title>New taxonomy in bacterial strain CC-CFT640, isolated from vineyard.</title>
        <authorList>
            <person name="Lin S.-Y."/>
            <person name="Tsai C.-F."/>
            <person name="Young C.-C."/>
        </authorList>
    </citation>
    <scope>NUCLEOTIDE SEQUENCE [LARGE SCALE GENOMIC DNA]</scope>
    <source>
        <strain evidence="8 9">CC-CFT640</strain>
    </source>
</reference>
<keyword evidence="2 5" id="KW-0413">Isomerase</keyword>
<comment type="function">
    <text evidence="5">Responsible for synthesis of pseudouridine from uracil.</text>
</comment>
<comment type="catalytic activity">
    <reaction evidence="5">
        <text>a uridine in RNA = a pseudouridine in RNA</text>
        <dbReference type="Rhea" id="RHEA:48348"/>
        <dbReference type="Rhea" id="RHEA-COMP:12068"/>
        <dbReference type="Rhea" id="RHEA-COMP:12069"/>
        <dbReference type="ChEBI" id="CHEBI:65314"/>
        <dbReference type="ChEBI" id="CHEBI:65315"/>
    </reaction>
</comment>
<name>A0A5C8PAC1_9HYPH</name>
<comment type="similarity">
    <text evidence="1 5">Belongs to the pseudouridine synthase RluA family.</text>
</comment>
<dbReference type="NCBIfam" id="TIGR00005">
    <property type="entry name" value="rluA_subfam"/>
    <property type="match status" value="1"/>
</dbReference>
<dbReference type="AlphaFoldDB" id="A0A5C8PAC1"/>
<accession>A0A5C8PAC1</accession>
<gene>
    <name evidence="8" type="ORF">FHP25_33540</name>
</gene>
<comment type="caution">
    <text evidence="8">The sequence shown here is derived from an EMBL/GenBank/DDBJ whole genome shotgun (WGS) entry which is preliminary data.</text>
</comment>
<dbReference type="InterPro" id="IPR006225">
    <property type="entry name" value="PsdUridine_synth_RluC/D"/>
</dbReference>
<organism evidence="8 9">
    <name type="scientific">Vineibacter terrae</name>
    <dbReference type="NCBI Taxonomy" id="2586908"/>
    <lineage>
        <taxon>Bacteria</taxon>
        <taxon>Pseudomonadati</taxon>
        <taxon>Pseudomonadota</taxon>
        <taxon>Alphaproteobacteria</taxon>
        <taxon>Hyphomicrobiales</taxon>
        <taxon>Vineibacter</taxon>
    </lineage>
</organism>
<dbReference type="GO" id="GO:0000455">
    <property type="term" value="P:enzyme-directed rRNA pseudouridine synthesis"/>
    <property type="evidence" value="ECO:0007669"/>
    <property type="project" value="TreeGrafter"/>
</dbReference>
<evidence type="ECO:0000256" key="1">
    <source>
        <dbReference type="ARBA" id="ARBA00010876"/>
    </source>
</evidence>
<evidence type="ECO:0000313" key="9">
    <source>
        <dbReference type="Proteomes" id="UP000321638"/>
    </source>
</evidence>
<feature type="active site" evidence="4">
    <location>
        <position position="156"/>
    </location>
</feature>
<dbReference type="InterPro" id="IPR006145">
    <property type="entry name" value="PsdUridine_synth_RsuA/RluA"/>
</dbReference>
<protein>
    <recommendedName>
        <fullName evidence="5">Pseudouridine synthase</fullName>
        <ecNumber evidence="5">5.4.99.-</ecNumber>
    </recommendedName>
</protein>
<evidence type="ECO:0000256" key="5">
    <source>
        <dbReference type="RuleBase" id="RU362028"/>
    </source>
</evidence>
<proteinExistence type="inferred from homology"/>
<dbReference type="GO" id="GO:0160140">
    <property type="term" value="F:23S rRNA pseudouridine(1911/1915/1917) synthase activity"/>
    <property type="evidence" value="ECO:0007669"/>
    <property type="project" value="UniProtKB-EC"/>
</dbReference>
<evidence type="ECO:0000259" key="7">
    <source>
        <dbReference type="Pfam" id="PF00849"/>
    </source>
</evidence>
<dbReference type="PANTHER" id="PTHR21600">
    <property type="entry name" value="MITOCHONDRIAL RNA PSEUDOURIDINE SYNTHASE"/>
    <property type="match status" value="1"/>
</dbReference>
<evidence type="ECO:0000256" key="6">
    <source>
        <dbReference type="SAM" id="MobiDB-lite"/>
    </source>
</evidence>
<keyword evidence="9" id="KW-1185">Reference proteome</keyword>
<dbReference type="InterPro" id="IPR020103">
    <property type="entry name" value="PsdUridine_synth_cat_dom_sf"/>
</dbReference>
<evidence type="ECO:0000313" key="8">
    <source>
        <dbReference type="EMBL" id="TXL70704.1"/>
    </source>
</evidence>
<comment type="catalytic activity">
    <reaction evidence="3">
        <text>uridine(1911/1915/1917) in 23S rRNA = pseudouridine(1911/1915/1917) in 23S rRNA</text>
        <dbReference type="Rhea" id="RHEA:42524"/>
        <dbReference type="Rhea" id="RHEA-COMP:10097"/>
        <dbReference type="Rhea" id="RHEA-COMP:10098"/>
        <dbReference type="ChEBI" id="CHEBI:65314"/>
        <dbReference type="ChEBI" id="CHEBI:65315"/>
        <dbReference type="EC" id="5.4.99.23"/>
    </reaction>
</comment>
<dbReference type="Proteomes" id="UP000321638">
    <property type="component" value="Unassembled WGS sequence"/>
</dbReference>
<sequence length="337" mass="35631">MPAGPEADTPAPGRHTFAVDGADSGDRLDRRIAAWLPALSRSRGKALIEAGCVERTTPDAARATMADASHKVKAGEVYAITIPPSVAAVPLPQAIPLDILHEDADLLVLDKPAGLVVHPAPGNPDGTLVNALLAHCGDSLSGIGGVRRPGIVHRLDKDTSGVMVAAKNDRAHRSLAAQFARHSVERAYAAVAHGAPLPRAGRIEGNIGRHPRDRQRMAVVPAGGKPAATQYAVLETFGPPIKPIASLIRCVLLTGRTHQVRVHLAHRGHPLVGDPLYAIGRAARSATLPAAARAFPRQALHAQHLAFDHPADGRRMAFEIKIPHDINELIQALRLPS</sequence>
<evidence type="ECO:0000256" key="2">
    <source>
        <dbReference type="ARBA" id="ARBA00023235"/>
    </source>
</evidence>
<feature type="region of interest" description="Disordered" evidence="6">
    <location>
        <begin position="1"/>
        <end position="22"/>
    </location>
</feature>
<dbReference type="Pfam" id="PF00849">
    <property type="entry name" value="PseudoU_synth_2"/>
    <property type="match status" value="1"/>
</dbReference>
<evidence type="ECO:0000256" key="4">
    <source>
        <dbReference type="PIRSR" id="PIRSR606225-1"/>
    </source>
</evidence>
<dbReference type="CDD" id="cd02869">
    <property type="entry name" value="PseudoU_synth_RluA_like"/>
    <property type="match status" value="1"/>
</dbReference>
<dbReference type="Gene3D" id="3.10.290.10">
    <property type="entry name" value="RNA-binding S4 domain"/>
    <property type="match status" value="1"/>
</dbReference>
<dbReference type="GO" id="GO:0003723">
    <property type="term" value="F:RNA binding"/>
    <property type="evidence" value="ECO:0007669"/>
    <property type="project" value="InterPro"/>
</dbReference>
<dbReference type="SUPFAM" id="SSF55174">
    <property type="entry name" value="Alpha-L RNA-binding motif"/>
    <property type="match status" value="1"/>
</dbReference>
<dbReference type="EC" id="5.4.99.-" evidence="5"/>